<keyword evidence="1" id="KW-0472">Membrane</keyword>
<comment type="caution">
    <text evidence="2">The sequence shown here is derived from an EMBL/GenBank/DDBJ whole genome shotgun (WGS) entry which is preliminary data.</text>
</comment>
<reference evidence="2" key="1">
    <citation type="submission" date="2022-06" db="EMBL/GenBank/DDBJ databases">
        <title>Uncovering the hologenomic basis of an extraordinary plant invasion.</title>
        <authorList>
            <person name="Bieker V.C."/>
            <person name="Martin M.D."/>
            <person name="Gilbert T."/>
            <person name="Hodgins K."/>
            <person name="Battlay P."/>
            <person name="Petersen B."/>
            <person name="Wilson J."/>
        </authorList>
    </citation>
    <scope>NUCLEOTIDE SEQUENCE</scope>
    <source>
        <strain evidence="2">AA19_3_7</strain>
        <tissue evidence="2">Leaf</tissue>
    </source>
</reference>
<evidence type="ECO:0000313" key="2">
    <source>
        <dbReference type="EMBL" id="KAI7753858.1"/>
    </source>
</evidence>
<evidence type="ECO:0000256" key="1">
    <source>
        <dbReference type="SAM" id="Phobius"/>
    </source>
</evidence>
<name>A0AAD5D4N6_AMBAR</name>
<dbReference type="AlphaFoldDB" id="A0AAD5D4N6"/>
<keyword evidence="1" id="KW-0812">Transmembrane</keyword>
<organism evidence="2 3">
    <name type="scientific">Ambrosia artemisiifolia</name>
    <name type="common">Common ragweed</name>
    <dbReference type="NCBI Taxonomy" id="4212"/>
    <lineage>
        <taxon>Eukaryota</taxon>
        <taxon>Viridiplantae</taxon>
        <taxon>Streptophyta</taxon>
        <taxon>Embryophyta</taxon>
        <taxon>Tracheophyta</taxon>
        <taxon>Spermatophyta</taxon>
        <taxon>Magnoliopsida</taxon>
        <taxon>eudicotyledons</taxon>
        <taxon>Gunneridae</taxon>
        <taxon>Pentapetalae</taxon>
        <taxon>asterids</taxon>
        <taxon>campanulids</taxon>
        <taxon>Asterales</taxon>
        <taxon>Asteraceae</taxon>
        <taxon>Asteroideae</taxon>
        <taxon>Heliantheae alliance</taxon>
        <taxon>Heliantheae</taxon>
        <taxon>Ambrosia</taxon>
    </lineage>
</organism>
<sequence>PFVHNDWTRVSTKTTLIPRVSNLILSSFSTFTFSLSIIISIPLPNPNSVSMRISTEMGSGLVVEYDPMAVKSFRSMVTDAEDGSTLVRREIITSPSTIPKATSPTLKAPRNDHCSNRRSAAPPYCLIPTVLPVRTTVMS</sequence>
<evidence type="ECO:0000313" key="3">
    <source>
        <dbReference type="Proteomes" id="UP001206925"/>
    </source>
</evidence>
<feature type="transmembrane region" description="Helical" evidence="1">
    <location>
        <begin position="20"/>
        <end position="43"/>
    </location>
</feature>
<gene>
    <name evidence="2" type="ORF">M8C21_017932</name>
</gene>
<dbReference type="EMBL" id="JAMZMK010005253">
    <property type="protein sequence ID" value="KAI7753858.1"/>
    <property type="molecule type" value="Genomic_DNA"/>
</dbReference>
<feature type="non-terminal residue" evidence="2">
    <location>
        <position position="1"/>
    </location>
</feature>
<proteinExistence type="predicted"/>
<keyword evidence="1" id="KW-1133">Transmembrane helix</keyword>
<protein>
    <submittedName>
        <fullName evidence="2">Uncharacterized protein</fullName>
    </submittedName>
</protein>
<keyword evidence="3" id="KW-1185">Reference proteome</keyword>
<dbReference type="Proteomes" id="UP001206925">
    <property type="component" value="Unassembled WGS sequence"/>
</dbReference>
<accession>A0AAD5D4N6</accession>